<dbReference type="EMBL" id="CP139781">
    <property type="protein sequence ID" value="WRQ85662.1"/>
    <property type="molecule type" value="Genomic_DNA"/>
</dbReference>
<gene>
    <name evidence="3" type="ORF">K1X11_012690</name>
</gene>
<dbReference type="Proteomes" id="UP000738431">
    <property type="component" value="Chromosome"/>
</dbReference>
<dbReference type="RefSeq" id="WP_221032797.1">
    <property type="nucleotide sequence ID" value="NZ_CP139781.1"/>
</dbReference>
<dbReference type="InterPro" id="IPR011990">
    <property type="entry name" value="TPR-like_helical_dom_sf"/>
</dbReference>
<feature type="signal peptide" evidence="1">
    <location>
        <begin position="1"/>
        <end position="35"/>
    </location>
</feature>
<feature type="chain" id="PRO_5046763355" evidence="1">
    <location>
        <begin position="36"/>
        <end position="887"/>
    </location>
</feature>
<sequence>MVSSFPQRPERTPFRLGRSAITLLVLLAAASPSVAAPTELDALFAARDWPAYEAALATSLEAPTSSALDRAIATVRLASFRHAIRQQGFAESVESLPPAIATLETAAPSSPWLAEGHAQLATAFYRLQRIPDAVAPATAGADLARRLLATADLDETTRIRLYTAFNVRASIHMLSGEEAAASALFDETITALETLAPNHPQLGSAYVNHGLILYNFGRFRELADAMTKAGRIFADGANPVALAATRTNHGLALNQLGRYAEAEPLLADGVARFEAIGASRAPIYANAIQNWGIAAGYLGQTDAALARINTALELRTALYGEDHFEVAVTLAHRARVHLQAGDFTAAVADSTPAADLTAALADPTAHLDLELTVLDVHLRCLAAAGRIDDLHAIYPRYVDRLERFTRHQLAYGHEGERLGFLDRHDPVSAALATGDASLVGEALLHYRGLVSAAFIEDVQLAAQADAADLAAWRAALRSPETDTSTLAALEARLATSATELGAPRRALDLHLADLTPQLQPGDTVLVFFLHQPWADGPTAPTHYGAWTLSPGQTAPTLHDLGPRAKLDAGIAAFLTSFDPNAPAVQSLAARLHALLPATTRRALIVPEASLHQLPFAALPYDADSFWAEHLSVLHLTSPRDLIPTTIAIASPDTPHFAAIGAPDFGSSTWAPLPAAALEVDQLTTAATAAGWTTHPATAADATETQLRALSADTTHLHLATHGFALADRADTEPSERLAASGLILAQPRFDAWTDGRTELPLDPTDGVLTALEIMPLDLRGVQLVTLAACTSANGSIAPNEGLYGLPQAFRRAGAGSVVAALWPIDDDAARDWMIAFYEQLFAGASIDAAFAATQAAQLRAIAADQGPAAAIRRAGAWMLSYRAPHAD</sequence>
<dbReference type="Pfam" id="PF12770">
    <property type="entry name" value="CHAT"/>
    <property type="match status" value="1"/>
</dbReference>
<dbReference type="SUPFAM" id="SSF48452">
    <property type="entry name" value="TPR-like"/>
    <property type="match status" value="1"/>
</dbReference>
<evidence type="ECO:0000313" key="4">
    <source>
        <dbReference type="Proteomes" id="UP000738431"/>
    </source>
</evidence>
<accession>A0ABZ1C1Y2</accession>
<dbReference type="Gene3D" id="1.25.40.10">
    <property type="entry name" value="Tetratricopeptide repeat domain"/>
    <property type="match status" value="2"/>
</dbReference>
<evidence type="ECO:0000256" key="1">
    <source>
        <dbReference type="SAM" id="SignalP"/>
    </source>
</evidence>
<evidence type="ECO:0000259" key="2">
    <source>
        <dbReference type="Pfam" id="PF12770"/>
    </source>
</evidence>
<dbReference type="InterPro" id="IPR024983">
    <property type="entry name" value="CHAT_dom"/>
</dbReference>
<keyword evidence="4" id="KW-1185">Reference proteome</keyword>
<name>A0ABZ1C1Y2_9BACT</name>
<feature type="domain" description="CHAT" evidence="2">
    <location>
        <begin position="589"/>
        <end position="859"/>
    </location>
</feature>
<protein>
    <submittedName>
        <fullName evidence="3">CHAT domain-containing tetratricopeptide repeat protein</fullName>
    </submittedName>
</protein>
<proteinExistence type="predicted"/>
<organism evidence="3 4">
    <name type="scientific">Actomonas aquatica</name>
    <dbReference type="NCBI Taxonomy" id="2866162"/>
    <lineage>
        <taxon>Bacteria</taxon>
        <taxon>Pseudomonadati</taxon>
        <taxon>Verrucomicrobiota</taxon>
        <taxon>Opitutia</taxon>
        <taxon>Opitutales</taxon>
        <taxon>Opitutaceae</taxon>
        <taxon>Actomonas</taxon>
    </lineage>
</organism>
<dbReference type="Pfam" id="PF13424">
    <property type="entry name" value="TPR_12"/>
    <property type="match status" value="1"/>
</dbReference>
<reference evidence="3 4" key="1">
    <citation type="submission" date="2023-12" db="EMBL/GenBank/DDBJ databases">
        <title>Description of an unclassified Opitutus bacterium of Verrucomicrobiota.</title>
        <authorList>
            <person name="Zhang D.-F."/>
        </authorList>
    </citation>
    <scope>NUCLEOTIDE SEQUENCE [LARGE SCALE GENOMIC DNA]</scope>
    <source>
        <strain evidence="3 4">WL0086</strain>
    </source>
</reference>
<keyword evidence="1" id="KW-0732">Signal</keyword>
<dbReference type="PANTHER" id="PTHR10098:SF108">
    <property type="entry name" value="TETRATRICOPEPTIDE REPEAT PROTEIN 28"/>
    <property type="match status" value="1"/>
</dbReference>
<evidence type="ECO:0000313" key="3">
    <source>
        <dbReference type="EMBL" id="WRQ85662.1"/>
    </source>
</evidence>
<dbReference type="PANTHER" id="PTHR10098">
    <property type="entry name" value="RAPSYN-RELATED"/>
    <property type="match status" value="1"/>
</dbReference>